<dbReference type="OrthoDB" id="9804333at2"/>
<dbReference type="SMART" id="SM00481">
    <property type="entry name" value="POLIIIAc"/>
    <property type="match status" value="1"/>
</dbReference>
<evidence type="ECO:0000259" key="1">
    <source>
        <dbReference type="SMART" id="SM00481"/>
    </source>
</evidence>
<evidence type="ECO:0000313" key="2">
    <source>
        <dbReference type="EMBL" id="RGC16303.1"/>
    </source>
</evidence>
<dbReference type="AlphaFoldDB" id="A0A3E2VY19"/>
<evidence type="ECO:0000313" key="3">
    <source>
        <dbReference type="Proteomes" id="UP000260025"/>
    </source>
</evidence>
<proteinExistence type="predicted"/>
<dbReference type="GO" id="GO:0004534">
    <property type="term" value="F:5'-3' RNA exonuclease activity"/>
    <property type="evidence" value="ECO:0007669"/>
    <property type="project" value="TreeGrafter"/>
</dbReference>
<organism evidence="2 3">
    <name type="scientific">Clostridium innocuum</name>
    <dbReference type="NCBI Taxonomy" id="1522"/>
    <lineage>
        <taxon>Bacteria</taxon>
        <taxon>Bacillati</taxon>
        <taxon>Bacillota</taxon>
        <taxon>Clostridia</taxon>
        <taxon>Eubacteriales</taxon>
        <taxon>Clostridiaceae</taxon>
        <taxon>Clostridium</taxon>
    </lineage>
</organism>
<dbReference type="Gene3D" id="1.10.150.650">
    <property type="match status" value="1"/>
</dbReference>
<dbReference type="GO" id="GO:0035312">
    <property type="term" value="F:5'-3' DNA exonuclease activity"/>
    <property type="evidence" value="ECO:0007669"/>
    <property type="project" value="TreeGrafter"/>
</dbReference>
<gene>
    <name evidence="2" type="ORF">DXA38_08240</name>
</gene>
<dbReference type="PANTHER" id="PTHR42924:SF3">
    <property type="entry name" value="POLYMERASE_HISTIDINOL PHOSPHATASE N-TERMINAL DOMAIN-CONTAINING PROTEIN"/>
    <property type="match status" value="1"/>
</dbReference>
<dbReference type="CDD" id="cd07438">
    <property type="entry name" value="PHP_HisPPase_AMP"/>
    <property type="match status" value="1"/>
</dbReference>
<dbReference type="InterPro" id="IPR016195">
    <property type="entry name" value="Pol/histidinol_Pase-like"/>
</dbReference>
<reference evidence="2 3" key="1">
    <citation type="submission" date="2018-08" db="EMBL/GenBank/DDBJ databases">
        <title>A genome reference for cultivated species of the human gut microbiota.</title>
        <authorList>
            <person name="Zou Y."/>
            <person name="Xue W."/>
            <person name="Luo G."/>
        </authorList>
    </citation>
    <scope>NUCLEOTIDE SEQUENCE [LARGE SCALE GENOMIC DNA]</scope>
    <source>
        <strain evidence="2 3">OF01-2LB</strain>
    </source>
</reference>
<dbReference type="Proteomes" id="UP000260025">
    <property type="component" value="Unassembled WGS sequence"/>
</dbReference>
<protein>
    <submittedName>
        <fullName evidence="2">PHP domain-containing protein</fullName>
    </submittedName>
</protein>
<dbReference type="Gene3D" id="3.20.20.140">
    <property type="entry name" value="Metal-dependent hydrolases"/>
    <property type="match status" value="1"/>
</dbReference>
<feature type="domain" description="Polymerase/histidinol phosphatase N-terminal" evidence="1">
    <location>
        <begin position="4"/>
        <end position="67"/>
    </location>
</feature>
<name>A0A3E2VY19_CLOIN</name>
<dbReference type="InterPro" id="IPR003141">
    <property type="entry name" value="Pol/His_phosphatase_N"/>
</dbReference>
<comment type="caution">
    <text evidence="2">The sequence shown here is derived from an EMBL/GenBank/DDBJ whole genome shotgun (WGS) entry which is preliminary data.</text>
</comment>
<sequence>MNHVDLHIHSACSDSSLTVAQILSLAGESHMQMISITDHDTFAAYQHIPYDTLPCTLIKGIEISAYDHVAKRQVHILGYGFGEATPHVDALCEAALRQRNSISLWQVQQLIDHGYQLTMEEVKRTAQQATAIYKQHIMDVMMRHGYSDAIYSDVYRKLFKNNGICVCPAAFVSVEAAIRAIHKDQGIAVLAHPYSSRVTASIPEYVQIGLDGIETWHSSHGQKQVDDLHAIAKRYKLIETGGSDTHGRYGEEPALGQVNPFMKDEDVSVCSRM</sequence>
<dbReference type="SUPFAM" id="SSF89550">
    <property type="entry name" value="PHP domain-like"/>
    <property type="match status" value="1"/>
</dbReference>
<dbReference type="PANTHER" id="PTHR42924">
    <property type="entry name" value="EXONUCLEASE"/>
    <property type="match status" value="1"/>
</dbReference>
<dbReference type="EMBL" id="QVEV01000009">
    <property type="protein sequence ID" value="RGC16303.1"/>
    <property type="molecule type" value="Genomic_DNA"/>
</dbReference>
<accession>A0A3E2VY19</accession>
<dbReference type="InterPro" id="IPR052018">
    <property type="entry name" value="PHP_domain"/>
</dbReference>